<dbReference type="GO" id="GO:0016592">
    <property type="term" value="C:mediator complex"/>
    <property type="evidence" value="ECO:0007669"/>
    <property type="project" value="InterPro"/>
</dbReference>
<dbReference type="InterPro" id="IPR019364">
    <property type="entry name" value="Mediatior_Med8_fun/met"/>
</dbReference>
<feature type="compositionally biased region" description="Acidic residues" evidence="12">
    <location>
        <begin position="471"/>
        <end position="482"/>
    </location>
</feature>
<keyword evidence="11" id="KW-0010">Activator</keyword>
<dbReference type="PROSITE" id="PS51747">
    <property type="entry name" value="CYT_DCMP_DEAMINASES_2"/>
    <property type="match status" value="1"/>
</dbReference>
<dbReference type="InterPro" id="IPR050202">
    <property type="entry name" value="Cyt/Deoxycyt_deaminase"/>
</dbReference>
<evidence type="ECO:0000256" key="7">
    <source>
        <dbReference type="ARBA" id="ARBA00049558"/>
    </source>
</evidence>
<dbReference type="Pfam" id="PF10232">
    <property type="entry name" value="Med8"/>
    <property type="match status" value="1"/>
</dbReference>
<comment type="subunit">
    <text evidence="11">Component of the Mediator complex.</text>
</comment>
<evidence type="ECO:0000313" key="15">
    <source>
        <dbReference type="Proteomes" id="UP000717515"/>
    </source>
</evidence>
<keyword evidence="11" id="KW-0805">Transcription regulation</keyword>
<dbReference type="Gene3D" id="3.40.140.10">
    <property type="entry name" value="Cytidine Deaminase, domain 2"/>
    <property type="match status" value="1"/>
</dbReference>
<comment type="function">
    <text evidence="11">Component of the Mediator complex, a coactivator involved in the regulated transcription of nearly all RNA polymerase II-dependent genes. Mediator functions as a bridge to convey information from gene-specific regulatory proteins to the basal RNA polymerase II transcription machinery. Mediator is recruited to promoters by direct interactions with regulatory proteins and serves as a scaffold for the assembly of a functional preinitiation complex with RNA polymerase II and the general transcription factors.</text>
</comment>
<evidence type="ECO:0000256" key="2">
    <source>
        <dbReference type="ARBA" id="ARBA00003949"/>
    </source>
</evidence>
<keyword evidence="6 10" id="KW-0862">Zinc</keyword>
<dbReference type="Gene3D" id="1.20.58.1710">
    <property type="match status" value="1"/>
</dbReference>
<comment type="subcellular location">
    <subcellularLocation>
        <location evidence="11">Nucleus</location>
    </subcellularLocation>
</comment>
<evidence type="ECO:0000256" key="8">
    <source>
        <dbReference type="PIRSR" id="PIRSR606262-1"/>
    </source>
</evidence>
<name>A0A9P8A8R8_MORAP</name>
<dbReference type="GO" id="GO:0072527">
    <property type="term" value="P:pyrimidine-containing compound metabolic process"/>
    <property type="evidence" value="ECO:0007669"/>
    <property type="project" value="UniProtKB-ARBA"/>
</dbReference>
<dbReference type="InterPro" id="IPR016193">
    <property type="entry name" value="Cytidine_deaminase-like"/>
</dbReference>
<organism evidence="14 15">
    <name type="scientific">Mortierella alpina</name>
    <name type="common">Oleaginous fungus</name>
    <name type="synonym">Mortierella renispora</name>
    <dbReference type="NCBI Taxonomy" id="64518"/>
    <lineage>
        <taxon>Eukaryota</taxon>
        <taxon>Fungi</taxon>
        <taxon>Fungi incertae sedis</taxon>
        <taxon>Mucoromycota</taxon>
        <taxon>Mortierellomycotina</taxon>
        <taxon>Mortierellomycetes</taxon>
        <taxon>Mortierellales</taxon>
        <taxon>Mortierellaceae</taxon>
        <taxon>Mortierella</taxon>
    </lineage>
</organism>
<evidence type="ECO:0000256" key="4">
    <source>
        <dbReference type="ARBA" id="ARBA00022723"/>
    </source>
</evidence>
<feature type="binding site" evidence="9">
    <location>
        <begin position="49"/>
        <end position="55"/>
    </location>
    <ligand>
        <name>substrate</name>
    </ligand>
</feature>
<gene>
    <name evidence="11" type="primary">MED8</name>
    <name evidence="14" type="ORF">KVV02_005465</name>
</gene>
<evidence type="ECO:0000256" key="5">
    <source>
        <dbReference type="ARBA" id="ARBA00022801"/>
    </source>
</evidence>
<protein>
    <recommendedName>
        <fullName evidence="11">Mediator of RNA polymerase II transcription subunit 8</fullName>
    </recommendedName>
    <alternativeName>
        <fullName evidence="11">Mediator complex subunit 8</fullName>
    </alternativeName>
</protein>
<proteinExistence type="inferred from homology"/>
<feature type="binding site" evidence="10">
    <location>
        <position position="96"/>
    </location>
    <ligand>
        <name>Zn(2+)</name>
        <dbReference type="ChEBI" id="CHEBI:29105"/>
        <note>catalytic</note>
    </ligand>
</feature>
<evidence type="ECO:0000259" key="13">
    <source>
        <dbReference type="PROSITE" id="PS51747"/>
    </source>
</evidence>
<dbReference type="GO" id="GO:0003712">
    <property type="term" value="F:transcription coregulator activity"/>
    <property type="evidence" value="ECO:0007669"/>
    <property type="project" value="InterPro"/>
</dbReference>
<dbReference type="GO" id="GO:0055086">
    <property type="term" value="P:nucleobase-containing small molecule metabolic process"/>
    <property type="evidence" value="ECO:0007669"/>
    <property type="project" value="UniProtKB-ARBA"/>
</dbReference>
<comment type="similarity">
    <text evidence="11">Belongs to the Mediator complex subunit 8 family.</text>
</comment>
<dbReference type="GO" id="GO:0008270">
    <property type="term" value="F:zinc ion binding"/>
    <property type="evidence" value="ECO:0007669"/>
    <property type="project" value="InterPro"/>
</dbReference>
<reference evidence="14" key="1">
    <citation type="submission" date="2021-07" db="EMBL/GenBank/DDBJ databases">
        <title>Draft genome of Mortierella alpina, strain LL118, isolated from an aspen leaf litter sample.</title>
        <authorList>
            <person name="Yang S."/>
            <person name="Vinatzer B.A."/>
        </authorList>
    </citation>
    <scope>NUCLEOTIDE SEQUENCE</scope>
    <source>
        <strain evidence="14">LL118</strain>
    </source>
</reference>
<evidence type="ECO:0000256" key="12">
    <source>
        <dbReference type="SAM" id="MobiDB-lite"/>
    </source>
</evidence>
<feature type="binding site" evidence="10">
    <location>
        <position position="93"/>
    </location>
    <ligand>
        <name>Zn(2+)</name>
        <dbReference type="ChEBI" id="CHEBI:29105"/>
        <note>catalytic</note>
    </ligand>
</feature>
<dbReference type="PANTHER" id="PTHR11644">
    <property type="entry name" value="CYTIDINE DEAMINASE"/>
    <property type="match status" value="1"/>
</dbReference>
<dbReference type="InterPro" id="IPR006262">
    <property type="entry name" value="Cyt_deam_tetra"/>
</dbReference>
<feature type="domain" description="CMP/dCMP-type deaminase" evidence="13">
    <location>
        <begin position="8"/>
        <end position="134"/>
    </location>
</feature>
<evidence type="ECO:0000256" key="1">
    <source>
        <dbReference type="ARBA" id="ARBA00001947"/>
    </source>
</evidence>
<dbReference type="CDD" id="cd01283">
    <property type="entry name" value="cytidine_deaminase"/>
    <property type="match status" value="1"/>
</dbReference>
<keyword evidence="11" id="KW-0804">Transcription</keyword>
<comment type="caution">
    <text evidence="14">The sequence shown here is derived from an EMBL/GenBank/DDBJ whole genome shotgun (WGS) entry which is preliminary data.</text>
</comment>
<evidence type="ECO:0000256" key="11">
    <source>
        <dbReference type="RuleBase" id="RU364144"/>
    </source>
</evidence>
<dbReference type="Proteomes" id="UP000717515">
    <property type="component" value="Unassembled WGS sequence"/>
</dbReference>
<dbReference type="FunFam" id="3.40.140.10:FF:000008">
    <property type="entry name" value="Cytidine deaminase"/>
    <property type="match status" value="1"/>
</dbReference>
<dbReference type="SUPFAM" id="SSF53927">
    <property type="entry name" value="Cytidine deaminase-like"/>
    <property type="match status" value="1"/>
</dbReference>
<evidence type="ECO:0000313" key="14">
    <source>
        <dbReference type="EMBL" id="KAG9326803.1"/>
    </source>
</evidence>
<dbReference type="GO" id="GO:0005829">
    <property type="term" value="C:cytosol"/>
    <property type="evidence" value="ECO:0007669"/>
    <property type="project" value="TreeGrafter"/>
</dbReference>
<feature type="compositionally biased region" description="Acidic residues" evidence="12">
    <location>
        <begin position="550"/>
        <end position="568"/>
    </location>
</feature>
<dbReference type="GO" id="GO:0004126">
    <property type="term" value="F:cytidine deaminase activity"/>
    <property type="evidence" value="ECO:0007669"/>
    <property type="project" value="UniProtKB-EC"/>
</dbReference>
<evidence type="ECO:0000256" key="3">
    <source>
        <dbReference type="ARBA" id="ARBA00006576"/>
    </source>
</evidence>
<keyword evidence="11" id="KW-0539">Nucleus</keyword>
<dbReference type="AlphaFoldDB" id="A0A9P8A8R8"/>
<dbReference type="Pfam" id="PF00383">
    <property type="entry name" value="dCMP_cyt_deam_1"/>
    <property type="match status" value="1"/>
</dbReference>
<comment type="catalytic activity">
    <reaction evidence="7">
        <text>cytidine + H2O + H(+) = uridine + NH4(+)</text>
        <dbReference type="Rhea" id="RHEA:16069"/>
        <dbReference type="ChEBI" id="CHEBI:15377"/>
        <dbReference type="ChEBI" id="CHEBI:15378"/>
        <dbReference type="ChEBI" id="CHEBI:16704"/>
        <dbReference type="ChEBI" id="CHEBI:17562"/>
        <dbReference type="ChEBI" id="CHEBI:28938"/>
        <dbReference type="EC" id="3.5.4.5"/>
    </reaction>
</comment>
<keyword evidence="4 10" id="KW-0479">Metal-binding</keyword>
<dbReference type="InterPro" id="IPR002125">
    <property type="entry name" value="CMP_dCMP_dom"/>
</dbReference>
<evidence type="ECO:0000256" key="9">
    <source>
        <dbReference type="PIRSR" id="PIRSR606262-2"/>
    </source>
</evidence>
<feature type="region of interest" description="Disordered" evidence="12">
    <location>
        <begin position="469"/>
        <end position="568"/>
    </location>
</feature>
<feature type="binding site" evidence="10">
    <location>
        <position position="60"/>
    </location>
    <ligand>
        <name>Zn(2+)</name>
        <dbReference type="ChEBI" id="CHEBI:29105"/>
        <note>catalytic</note>
    </ligand>
</feature>
<dbReference type="GO" id="GO:0006357">
    <property type="term" value="P:regulation of transcription by RNA polymerase II"/>
    <property type="evidence" value="ECO:0007669"/>
    <property type="project" value="InterPro"/>
</dbReference>
<evidence type="ECO:0000256" key="6">
    <source>
        <dbReference type="ARBA" id="ARBA00022833"/>
    </source>
</evidence>
<dbReference type="PANTHER" id="PTHR11644:SF2">
    <property type="entry name" value="CYTIDINE DEAMINASE"/>
    <property type="match status" value="1"/>
</dbReference>
<keyword evidence="5" id="KW-0378">Hydrolase</keyword>
<feature type="active site" description="Proton donor" evidence="8">
    <location>
        <position position="62"/>
    </location>
</feature>
<comment type="cofactor">
    <cofactor evidence="1 10">
        <name>Zn(2+)</name>
        <dbReference type="ChEBI" id="CHEBI:29105"/>
    </cofactor>
</comment>
<dbReference type="EMBL" id="JAIFTL010000013">
    <property type="protein sequence ID" value="KAG9326803.1"/>
    <property type="molecule type" value="Genomic_DNA"/>
</dbReference>
<dbReference type="NCBIfam" id="NF004064">
    <property type="entry name" value="PRK05578.1"/>
    <property type="match status" value="1"/>
</dbReference>
<comment type="similarity">
    <text evidence="3">Belongs to the cytidine and deoxycytidylate deaminase family.</text>
</comment>
<evidence type="ECO:0000256" key="10">
    <source>
        <dbReference type="PIRSR" id="PIRSR606262-3"/>
    </source>
</evidence>
<sequence>MASVLSDQQIEDLITQALDARQNSYSPYSKFRVGAALRTIEGKVYQGCNVENASYGGAICAERTAFVKAVSEGHRRFVAIAVSCDFNNFISPCGICRQFMNEFGKSLEIFFVNSDRTYKRAVLEDLLPFSFGPEDLPNPTDEPPRREPLNKQLFEKQMLQKKQTRRVFSTSSSLSGKLSSEQPWELSALAQYPMITNTKICTEINIEALENVKTRLYQLQESILFFLRSINPDTTPGTVSWTELHSKFNVLIAKYLHLTNILNDPHSTLLQSYTVFPNEPPTNDQQAQNLGVLLRTKLFPELQQDLDDRIKEGTVPGLESNATGGGTTEERRVLAGLKLKSMMHDALCRSADEIFENQRDLVHTKVRYESDEEGDDTTENNAVLPGAKSRIKNNNKQKTQADNILQVDDFAIGASSNGSNNSSFIRYMDDWSGVLTDTDGDNSVMEEAARDDDTGELDDHYFEMRRQEAAGDSEDDGDDGASENESVIFESYTGSEDENDMEQARDAFKLGNQGQGDEHDDDAFMEIGTETPANLQRDLKSQPSNITMDSFDEDDGSAEEDMEEVDLA</sequence>
<accession>A0A9P8A8R8</accession>
<feature type="region of interest" description="Disordered" evidence="12">
    <location>
        <begin position="368"/>
        <end position="397"/>
    </location>
</feature>
<dbReference type="NCBIfam" id="TIGR01354">
    <property type="entry name" value="cyt_deam_tetra"/>
    <property type="match status" value="1"/>
</dbReference>
<comment type="function">
    <text evidence="2">This enzyme scavenges exogenous and endogenous cytidine and 2'-deoxycytidine for UMP synthesis.</text>
</comment>